<proteinExistence type="predicted"/>
<sequence length="245" mass="28324">MDLTYPKDISNFLLSDFDGTLERAAGCLKSFIKKVEAAFYEGAELCVHENTHAWASKTPFEPHLHHHANFPNCIRTDHGLVRVRPGFFKGRKPDLEKLELLRRLWKEAIIEAFGKVIPIDSWNSNLFPHYISLKQRAKLVHRLKYCARRAMSDFFEWYHDDDCPDEHLRFVLDLFCYKNPRSHYGWSIGTMVNVQSAPKHICPICHAPAELIGTADTVKSDFHIVIWDHGLWNWIPPPGYSGVIA</sequence>
<reference evidence="1" key="1">
    <citation type="journal article" date="2014" name="Front. Microbiol.">
        <title>High frequency of phylogenetically diverse reductive dehalogenase-homologous genes in deep subseafloor sedimentary metagenomes.</title>
        <authorList>
            <person name="Kawai M."/>
            <person name="Futagami T."/>
            <person name="Toyoda A."/>
            <person name="Takaki Y."/>
            <person name="Nishi S."/>
            <person name="Hori S."/>
            <person name="Arai W."/>
            <person name="Tsubouchi T."/>
            <person name="Morono Y."/>
            <person name="Uchiyama I."/>
            <person name="Ito T."/>
            <person name="Fujiyama A."/>
            <person name="Inagaki F."/>
            <person name="Takami H."/>
        </authorList>
    </citation>
    <scope>NUCLEOTIDE SEQUENCE</scope>
    <source>
        <strain evidence="1">Expedition CK06-06</strain>
    </source>
</reference>
<gene>
    <name evidence="1" type="ORF">S12H4_02756</name>
</gene>
<organism evidence="1">
    <name type="scientific">marine sediment metagenome</name>
    <dbReference type="NCBI Taxonomy" id="412755"/>
    <lineage>
        <taxon>unclassified sequences</taxon>
        <taxon>metagenomes</taxon>
        <taxon>ecological metagenomes</taxon>
    </lineage>
</organism>
<name>X1RMP5_9ZZZZ</name>
<dbReference type="EMBL" id="BARW01000712">
    <property type="protein sequence ID" value="GAI68251.1"/>
    <property type="molecule type" value="Genomic_DNA"/>
</dbReference>
<dbReference type="AlphaFoldDB" id="X1RMP5"/>
<evidence type="ECO:0000313" key="1">
    <source>
        <dbReference type="EMBL" id="GAI68251.1"/>
    </source>
</evidence>
<comment type="caution">
    <text evidence="1">The sequence shown here is derived from an EMBL/GenBank/DDBJ whole genome shotgun (WGS) entry which is preliminary data.</text>
</comment>
<accession>X1RMP5</accession>
<protein>
    <submittedName>
        <fullName evidence="1">Uncharacterized protein</fullName>
    </submittedName>
</protein>